<dbReference type="Pfam" id="PF02743">
    <property type="entry name" value="dCache_1"/>
    <property type="match status" value="1"/>
</dbReference>
<keyword evidence="2" id="KW-1003">Cell membrane</keyword>
<accession>A0A6C0U617</accession>
<evidence type="ECO:0000313" key="8">
    <source>
        <dbReference type="Proteomes" id="UP000477680"/>
    </source>
</evidence>
<keyword evidence="8" id="KW-1185">Reference proteome</keyword>
<evidence type="ECO:0000259" key="6">
    <source>
        <dbReference type="Pfam" id="PF02743"/>
    </source>
</evidence>
<keyword evidence="3" id="KW-0812">Transmembrane</keyword>
<evidence type="ECO:0000256" key="4">
    <source>
        <dbReference type="ARBA" id="ARBA00022989"/>
    </source>
</evidence>
<dbReference type="EMBL" id="CP048711">
    <property type="protein sequence ID" value="QIB66799.1"/>
    <property type="molecule type" value="Genomic_DNA"/>
</dbReference>
<proteinExistence type="predicted"/>
<dbReference type="CDD" id="cd12914">
    <property type="entry name" value="PDC1_DGC_like"/>
    <property type="match status" value="1"/>
</dbReference>
<dbReference type="RefSeq" id="WP_163496233.1">
    <property type="nucleotide sequence ID" value="NZ_CP048711.1"/>
</dbReference>
<evidence type="ECO:0000313" key="7">
    <source>
        <dbReference type="EMBL" id="QIB66799.1"/>
    </source>
</evidence>
<evidence type="ECO:0000256" key="3">
    <source>
        <dbReference type="ARBA" id="ARBA00022692"/>
    </source>
</evidence>
<reference evidence="7 8" key="1">
    <citation type="submission" date="2020-02" db="EMBL/GenBank/DDBJ databases">
        <title>Genome sequencing for Kineobactrum sp. M2.</title>
        <authorList>
            <person name="Park S.-J."/>
        </authorList>
    </citation>
    <scope>NUCLEOTIDE SEQUENCE [LARGE SCALE GENOMIC DNA]</scope>
    <source>
        <strain evidence="7 8">M2</strain>
    </source>
</reference>
<keyword evidence="4" id="KW-1133">Transmembrane helix</keyword>
<name>A0A6C0U617_9GAMM</name>
<protein>
    <recommendedName>
        <fullName evidence="6">Cache domain-containing protein</fullName>
    </recommendedName>
</protein>
<dbReference type="Proteomes" id="UP000477680">
    <property type="component" value="Chromosome"/>
</dbReference>
<keyword evidence="5" id="KW-0472">Membrane</keyword>
<comment type="subcellular location">
    <subcellularLocation>
        <location evidence="1">Cell membrane</location>
        <topology evidence="1">Multi-pass membrane protein</topology>
    </subcellularLocation>
</comment>
<dbReference type="KEGG" id="kim:G3T16_16765"/>
<feature type="domain" description="Cache" evidence="6">
    <location>
        <begin position="44"/>
        <end position="209"/>
    </location>
</feature>
<dbReference type="AlphaFoldDB" id="A0A6C0U617"/>
<evidence type="ECO:0000256" key="2">
    <source>
        <dbReference type="ARBA" id="ARBA00022475"/>
    </source>
</evidence>
<evidence type="ECO:0000256" key="5">
    <source>
        <dbReference type="ARBA" id="ARBA00023136"/>
    </source>
</evidence>
<dbReference type="GO" id="GO:0005886">
    <property type="term" value="C:plasma membrane"/>
    <property type="evidence" value="ECO:0007669"/>
    <property type="project" value="UniProtKB-SubCell"/>
</dbReference>
<dbReference type="InterPro" id="IPR033479">
    <property type="entry name" value="dCache_1"/>
</dbReference>
<sequence>MKSVVPSSLRGRLLLLLCTIIALFCGVLAYSTFDLRAREALRTQQNALTLAQVTRDAQLRYIEEARNLLPLIAQLEQETLFIGGRSCDRVLAKLLQNYPHYANLGVVDLDGSIRCSALPLPTSTNLADRSYFRRALDTQAFAVGDYQVGRITGVSSINVALPLHESRHGLDGVLFAALDLARLSENMADINLPPNTTITLIGANGTVLARYPRMAS</sequence>
<evidence type="ECO:0000256" key="1">
    <source>
        <dbReference type="ARBA" id="ARBA00004651"/>
    </source>
</evidence>
<organism evidence="7 8">
    <name type="scientific">Kineobactrum salinum</name>
    <dbReference type="NCBI Taxonomy" id="2708301"/>
    <lineage>
        <taxon>Bacteria</taxon>
        <taxon>Pseudomonadati</taxon>
        <taxon>Pseudomonadota</taxon>
        <taxon>Gammaproteobacteria</taxon>
        <taxon>Cellvibrionales</taxon>
        <taxon>Halieaceae</taxon>
        <taxon>Kineobactrum</taxon>
    </lineage>
</organism>
<dbReference type="Gene3D" id="3.30.450.20">
    <property type="entry name" value="PAS domain"/>
    <property type="match status" value="1"/>
</dbReference>
<gene>
    <name evidence="7" type="ORF">G3T16_16765</name>
</gene>